<dbReference type="AlphaFoldDB" id="A0A2M3ZWY5"/>
<name>A0A2M3ZWY5_9DIPT</name>
<proteinExistence type="predicted"/>
<accession>A0A2M3ZWY5</accession>
<organism evidence="1">
    <name type="scientific">Anopheles braziliensis</name>
    <dbReference type="NCBI Taxonomy" id="58242"/>
    <lineage>
        <taxon>Eukaryota</taxon>
        <taxon>Metazoa</taxon>
        <taxon>Ecdysozoa</taxon>
        <taxon>Arthropoda</taxon>
        <taxon>Hexapoda</taxon>
        <taxon>Insecta</taxon>
        <taxon>Pterygota</taxon>
        <taxon>Neoptera</taxon>
        <taxon>Endopterygota</taxon>
        <taxon>Diptera</taxon>
        <taxon>Nematocera</taxon>
        <taxon>Culicoidea</taxon>
        <taxon>Culicidae</taxon>
        <taxon>Anophelinae</taxon>
        <taxon>Anopheles</taxon>
    </lineage>
</organism>
<dbReference type="EMBL" id="GGFM01012270">
    <property type="protein sequence ID" value="MBW33021.1"/>
    <property type="molecule type" value="Transcribed_RNA"/>
</dbReference>
<protein>
    <submittedName>
        <fullName evidence="1">Putative secreted peptide</fullName>
    </submittedName>
</protein>
<evidence type="ECO:0000313" key="1">
    <source>
        <dbReference type="EMBL" id="MBW33021.1"/>
    </source>
</evidence>
<sequence length="87" mass="9610">MFSYCTFVACSCSCVSLPFDSVASVAVPVVGLSARWESRAGTVRNAGQVTLLVSRLKRSLRCPLAYRNTRYISRSCSSRMKRIGRDP</sequence>
<reference evidence="1" key="1">
    <citation type="submission" date="2018-01" db="EMBL/GenBank/DDBJ databases">
        <title>An insight into the sialome of Amazonian anophelines.</title>
        <authorList>
            <person name="Ribeiro J.M."/>
            <person name="Scarpassa V."/>
            <person name="Calvo E."/>
        </authorList>
    </citation>
    <scope>NUCLEOTIDE SEQUENCE</scope>
    <source>
        <tissue evidence="1">Salivary glands</tissue>
    </source>
</reference>